<feature type="domain" description="AMP-dependent synthetase/ligase" evidence="1">
    <location>
        <begin position="127"/>
        <end position="425"/>
    </location>
</feature>
<organism evidence="2 3">
    <name type="scientific">Bionectria ochroleuca</name>
    <name type="common">Gliocladium roseum</name>
    <dbReference type="NCBI Taxonomy" id="29856"/>
    <lineage>
        <taxon>Eukaryota</taxon>
        <taxon>Fungi</taxon>
        <taxon>Dikarya</taxon>
        <taxon>Ascomycota</taxon>
        <taxon>Pezizomycotina</taxon>
        <taxon>Sordariomycetes</taxon>
        <taxon>Hypocreomycetidae</taxon>
        <taxon>Hypocreales</taxon>
        <taxon>Bionectriaceae</taxon>
        <taxon>Clonostachys</taxon>
    </lineage>
</organism>
<name>A0A8H7K209_BIOOC</name>
<dbReference type="SUPFAM" id="SSF56801">
    <property type="entry name" value="Acetyl-CoA synthetase-like"/>
    <property type="match status" value="1"/>
</dbReference>
<protein>
    <recommendedName>
        <fullName evidence="1">AMP-dependent synthetase/ligase domain-containing protein</fullName>
    </recommendedName>
</protein>
<dbReference type="AlphaFoldDB" id="A0A8H7K209"/>
<dbReference type="EMBL" id="JADCTT010000014">
    <property type="protein sequence ID" value="KAF9744500.1"/>
    <property type="molecule type" value="Genomic_DNA"/>
</dbReference>
<dbReference type="PROSITE" id="PS00455">
    <property type="entry name" value="AMP_BINDING"/>
    <property type="match status" value="1"/>
</dbReference>
<dbReference type="GO" id="GO:0006629">
    <property type="term" value="P:lipid metabolic process"/>
    <property type="evidence" value="ECO:0007669"/>
    <property type="project" value="InterPro"/>
</dbReference>
<dbReference type="Proteomes" id="UP000616885">
    <property type="component" value="Unassembled WGS sequence"/>
</dbReference>
<dbReference type="PANTHER" id="PTHR42921">
    <property type="entry name" value="ACETOACETYL-COA SYNTHETASE"/>
    <property type="match status" value="1"/>
</dbReference>
<dbReference type="InterPro" id="IPR000873">
    <property type="entry name" value="AMP-dep_synth/lig_dom"/>
</dbReference>
<evidence type="ECO:0000313" key="2">
    <source>
        <dbReference type="EMBL" id="KAF9744500.1"/>
    </source>
</evidence>
<evidence type="ECO:0000313" key="3">
    <source>
        <dbReference type="Proteomes" id="UP000616885"/>
    </source>
</evidence>
<accession>A0A8H7K209</accession>
<dbReference type="GO" id="GO:0030729">
    <property type="term" value="F:acetoacetate-CoA ligase activity"/>
    <property type="evidence" value="ECO:0007669"/>
    <property type="project" value="InterPro"/>
</dbReference>
<dbReference type="PANTHER" id="PTHR42921:SF4">
    <property type="entry name" value="ACETOACETYL-COA SYNTHASE (AFU_ORTHOLOGUE AFUA_8G04770)"/>
    <property type="match status" value="1"/>
</dbReference>
<dbReference type="Pfam" id="PF00501">
    <property type="entry name" value="AMP-binding"/>
    <property type="match status" value="1"/>
</dbReference>
<dbReference type="InterPro" id="IPR005914">
    <property type="entry name" value="Acac_CoA_synth"/>
</dbReference>
<dbReference type="Gene3D" id="3.40.50.12780">
    <property type="entry name" value="N-terminal domain of ligase-like"/>
    <property type="match status" value="1"/>
</dbReference>
<reference evidence="2" key="1">
    <citation type="submission" date="2020-10" db="EMBL/GenBank/DDBJ databases">
        <title>High-Quality Genome Resource of Clonostachys rosea strain S41 by Oxford Nanopore Long-Read Sequencing.</title>
        <authorList>
            <person name="Wang H."/>
        </authorList>
    </citation>
    <scope>NUCLEOTIDE SEQUENCE</scope>
    <source>
        <strain evidence="2">S41</strain>
    </source>
</reference>
<dbReference type="InterPro" id="IPR042099">
    <property type="entry name" value="ANL_N_sf"/>
</dbReference>
<dbReference type="Gene3D" id="3.30.300.30">
    <property type="match status" value="1"/>
</dbReference>
<gene>
    <name evidence="2" type="ORF">IM811_005281</name>
</gene>
<dbReference type="InterPro" id="IPR045851">
    <property type="entry name" value="AMP-bd_C_sf"/>
</dbReference>
<sequence length="684" mass="76100">MASVEKKGPLWVPNPQSISGTNAAKFISYINQKHGLALQTYQELHLWSTAKASIQTFWEDAFIWLELPPPDSQHVHRMLGDSSSPTGGMFPPAKFFPTSFLNIAENILRGRADSVVAIHFAREGVSGIEPITWKAFREHIRAIRSAMVNSGVVKNDVVAAVISNSVDAMAICLAALSLGAVWSSSSCDLGTTGIVDRYRQISPKLVFADDGYTYAGKTIKLGDRIVDWSHRLDCDQTLKNVVLVPYCNVPVAFEEIHRGCTMQSFLQRDTGEQLDFKLVPFSHPAFILFSSGTTGKPKCIVHSTGGAALKIKTDYTLQHDVRRTDTVFQYTTTSWVMWVLNLLNLSCASSMLLYDGSPFHPRPTILLELAEKTKVGVFGTSPRYLTELRDHGIIPYKSFNLSNLRVVTSTGSILSEDIYRWFYSKAFPQARRGTPLLPVYAGEIQCKALGMAVDIFDATRPDPVSLGNNAEPGELVCTEPLPSQPLAFLGEDGNERYRSSYFERYGTTIWCQGDLVKQIPDTGGCDGVLNPSGVRFGSAEIYAVTETFPELSDSLCVGQKRDFDADERVLLFIKMKSGSRLDTDLAKRIRGAIRDRYSPRHVPKFIFEVADIPYTVNGKKCEINVKNIVNGRKSVASGTIINPGALDLYEKYWQLPKEAKRPLTDLRIMIQSFDFNFPEAIRNQ</sequence>
<dbReference type="InterPro" id="IPR020845">
    <property type="entry name" value="AMP-binding_CS"/>
</dbReference>
<dbReference type="NCBIfam" id="TIGR01217">
    <property type="entry name" value="ac_ac_CoA_syn"/>
    <property type="match status" value="1"/>
</dbReference>
<proteinExistence type="predicted"/>
<comment type="caution">
    <text evidence="2">The sequence shown here is derived from an EMBL/GenBank/DDBJ whole genome shotgun (WGS) entry which is preliminary data.</text>
</comment>
<evidence type="ECO:0000259" key="1">
    <source>
        <dbReference type="Pfam" id="PF00501"/>
    </source>
</evidence>